<reference evidence="1 2" key="1">
    <citation type="submission" date="2020-06" db="EMBL/GenBank/DDBJ databases">
        <title>Transcriptomic and genomic resources for Thalictrum thalictroides and T. hernandezii: Facilitating candidate gene discovery in an emerging model plant lineage.</title>
        <authorList>
            <person name="Arias T."/>
            <person name="Riano-Pachon D.M."/>
            <person name="Di Stilio V.S."/>
        </authorList>
    </citation>
    <scope>NUCLEOTIDE SEQUENCE [LARGE SCALE GENOMIC DNA]</scope>
    <source>
        <strain evidence="2">cv. WT478/WT964</strain>
        <tissue evidence="1">Leaves</tissue>
    </source>
</reference>
<feature type="non-terminal residue" evidence="1">
    <location>
        <position position="1"/>
    </location>
</feature>
<gene>
    <name evidence="1" type="ORF">FRX31_035267</name>
</gene>
<sequence length="72" mass="8257">KKKQGRKFTSSSLVFFEGLHTFVKKKQGRKFTSSLVRMVALVLALKLMKRQAIGLKACQVLKRYIVIFTVLL</sequence>
<proteinExistence type="predicted"/>
<name>A0A7J6URI9_THATH</name>
<keyword evidence="2" id="KW-1185">Reference proteome</keyword>
<comment type="caution">
    <text evidence="1">The sequence shown here is derived from an EMBL/GenBank/DDBJ whole genome shotgun (WGS) entry which is preliminary data.</text>
</comment>
<dbReference type="EMBL" id="JABWDY010044426">
    <property type="protein sequence ID" value="KAF5175146.1"/>
    <property type="molecule type" value="Genomic_DNA"/>
</dbReference>
<evidence type="ECO:0000313" key="1">
    <source>
        <dbReference type="EMBL" id="KAF5175146.1"/>
    </source>
</evidence>
<evidence type="ECO:0000313" key="2">
    <source>
        <dbReference type="Proteomes" id="UP000554482"/>
    </source>
</evidence>
<protein>
    <submittedName>
        <fullName evidence="1">Uncharacterized protein</fullName>
    </submittedName>
</protein>
<dbReference type="AlphaFoldDB" id="A0A7J6URI9"/>
<accession>A0A7J6URI9</accession>
<dbReference type="Proteomes" id="UP000554482">
    <property type="component" value="Unassembled WGS sequence"/>
</dbReference>
<organism evidence="1 2">
    <name type="scientific">Thalictrum thalictroides</name>
    <name type="common">Rue-anemone</name>
    <name type="synonym">Anemone thalictroides</name>
    <dbReference type="NCBI Taxonomy" id="46969"/>
    <lineage>
        <taxon>Eukaryota</taxon>
        <taxon>Viridiplantae</taxon>
        <taxon>Streptophyta</taxon>
        <taxon>Embryophyta</taxon>
        <taxon>Tracheophyta</taxon>
        <taxon>Spermatophyta</taxon>
        <taxon>Magnoliopsida</taxon>
        <taxon>Ranunculales</taxon>
        <taxon>Ranunculaceae</taxon>
        <taxon>Thalictroideae</taxon>
        <taxon>Thalictrum</taxon>
    </lineage>
</organism>